<reference evidence="2" key="2">
    <citation type="submission" date="2021-09" db="EMBL/GenBank/DDBJ databases">
        <authorList>
            <person name="Jia N."/>
            <person name="Wang J."/>
            <person name="Shi W."/>
            <person name="Du L."/>
            <person name="Sun Y."/>
            <person name="Zhan W."/>
            <person name="Jiang J."/>
            <person name="Wang Q."/>
            <person name="Zhang B."/>
            <person name="Ji P."/>
            <person name="Sakyi L.B."/>
            <person name="Cui X."/>
            <person name="Yuan T."/>
            <person name="Jiang B."/>
            <person name="Yang W."/>
            <person name="Lam T.T.-Y."/>
            <person name="Chang Q."/>
            <person name="Ding S."/>
            <person name="Wang X."/>
            <person name="Zhu J."/>
            <person name="Ruan X."/>
            <person name="Zhao L."/>
            <person name="Wei J."/>
            <person name="Que T."/>
            <person name="Du C."/>
            <person name="Cheng J."/>
            <person name="Dai P."/>
            <person name="Han X."/>
            <person name="Huang E."/>
            <person name="Gao Y."/>
            <person name="Liu J."/>
            <person name="Shao H."/>
            <person name="Ye R."/>
            <person name="Li L."/>
            <person name="Wei W."/>
            <person name="Wang X."/>
            <person name="Wang C."/>
            <person name="Huo Q."/>
            <person name="Li W."/>
            <person name="Guo W."/>
            <person name="Chen H."/>
            <person name="Chen S."/>
            <person name="Zhou L."/>
            <person name="Zhou L."/>
            <person name="Ni X."/>
            <person name="Tian J."/>
            <person name="Zhou Y."/>
            <person name="Sheng Y."/>
            <person name="Liu T."/>
            <person name="Pan Y."/>
            <person name="Xia L."/>
            <person name="Li J."/>
            <person name="Zhao F."/>
            <person name="Cao W."/>
        </authorList>
    </citation>
    <scope>NUCLEOTIDE SEQUENCE</scope>
    <source>
        <strain evidence="2">Rmic-2018</strain>
        <tissue evidence="2">Larvae</tissue>
    </source>
</reference>
<accession>A0A9J6EU75</accession>
<name>A0A9J6EU75_RHIMP</name>
<dbReference type="VEuPathDB" id="VectorBase:LOC119179380"/>
<evidence type="ECO:0000256" key="1">
    <source>
        <dbReference type="SAM" id="Coils"/>
    </source>
</evidence>
<proteinExistence type="predicted"/>
<comment type="caution">
    <text evidence="2">The sequence shown here is derived from an EMBL/GenBank/DDBJ whole genome shotgun (WGS) entry which is preliminary data.</text>
</comment>
<organism evidence="2 3">
    <name type="scientific">Rhipicephalus microplus</name>
    <name type="common">Cattle tick</name>
    <name type="synonym">Boophilus microplus</name>
    <dbReference type="NCBI Taxonomy" id="6941"/>
    <lineage>
        <taxon>Eukaryota</taxon>
        <taxon>Metazoa</taxon>
        <taxon>Ecdysozoa</taxon>
        <taxon>Arthropoda</taxon>
        <taxon>Chelicerata</taxon>
        <taxon>Arachnida</taxon>
        <taxon>Acari</taxon>
        <taxon>Parasitiformes</taxon>
        <taxon>Ixodida</taxon>
        <taxon>Ixodoidea</taxon>
        <taxon>Ixodidae</taxon>
        <taxon>Rhipicephalinae</taxon>
        <taxon>Rhipicephalus</taxon>
        <taxon>Boophilus</taxon>
    </lineage>
</organism>
<evidence type="ECO:0000313" key="3">
    <source>
        <dbReference type="Proteomes" id="UP000821866"/>
    </source>
</evidence>
<dbReference type="Proteomes" id="UP000821866">
    <property type="component" value="Chromosome 10"/>
</dbReference>
<sequence>MASFADESIGDVELATRACWPWPYRPCSWTRTAPVPVPRTWSRRSRPSAPTNHRGLRPRPAVAAMRLRHNSQLMTMLLTDDSRIPGPSLEDWSKSYQVLLTKRTILEERVRAAEQEIRDIRSLHEAKRSQLLKDAEKFRADLLKCGQEEHLRKVYARACARYFPVKGLTKRTRRSASACGMLTWRRSALVLVKRVVGAQHCVRHAPLPWRGRCAAS</sequence>
<keyword evidence="3" id="KW-1185">Reference proteome</keyword>
<reference evidence="2" key="1">
    <citation type="journal article" date="2020" name="Cell">
        <title>Large-Scale Comparative Analyses of Tick Genomes Elucidate Their Genetic Diversity and Vector Capacities.</title>
        <authorList>
            <consortium name="Tick Genome and Microbiome Consortium (TIGMIC)"/>
            <person name="Jia N."/>
            <person name="Wang J."/>
            <person name="Shi W."/>
            <person name="Du L."/>
            <person name="Sun Y."/>
            <person name="Zhan W."/>
            <person name="Jiang J.F."/>
            <person name="Wang Q."/>
            <person name="Zhang B."/>
            <person name="Ji P."/>
            <person name="Bell-Sakyi L."/>
            <person name="Cui X.M."/>
            <person name="Yuan T.T."/>
            <person name="Jiang B.G."/>
            <person name="Yang W.F."/>
            <person name="Lam T.T."/>
            <person name="Chang Q.C."/>
            <person name="Ding S.J."/>
            <person name="Wang X.J."/>
            <person name="Zhu J.G."/>
            <person name="Ruan X.D."/>
            <person name="Zhao L."/>
            <person name="Wei J.T."/>
            <person name="Ye R.Z."/>
            <person name="Que T.C."/>
            <person name="Du C.H."/>
            <person name="Zhou Y.H."/>
            <person name="Cheng J.X."/>
            <person name="Dai P.F."/>
            <person name="Guo W.B."/>
            <person name="Han X.H."/>
            <person name="Huang E.J."/>
            <person name="Li L.F."/>
            <person name="Wei W."/>
            <person name="Gao Y.C."/>
            <person name="Liu J.Z."/>
            <person name="Shao H.Z."/>
            <person name="Wang X."/>
            <person name="Wang C.C."/>
            <person name="Yang T.C."/>
            <person name="Huo Q.B."/>
            <person name="Li W."/>
            <person name="Chen H.Y."/>
            <person name="Chen S.E."/>
            <person name="Zhou L.G."/>
            <person name="Ni X.B."/>
            <person name="Tian J.H."/>
            <person name="Sheng Y."/>
            <person name="Liu T."/>
            <person name="Pan Y.S."/>
            <person name="Xia L.Y."/>
            <person name="Li J."/>
            <person name="Zhao F."/>
            <person name="Cao W.C."/>
        </authorList>
    </citation>
    <scope>NUCLEOTIDE SEQUENCE</scope>
    <source>
        <strain evidence="2">Rmic-2018</strain>
    </source>
</reference>
<dbReference type="AlphaFoldDB" id="A0A9J6EU75"/>
<feature type="coiled-coil region" evidence="1">
    <location>
        <begin position="96"/>
        <end position="130"/>
    </location>
</feature>
<evidence type="ECO:0000313" key="2">
    <source>
        <dbReference type="EMBL" id="KAH8037640.1"/>
    </source>
</evidence>
<protein>
    <submittedName>
        <fullName evidence="2">Uncharacterized protein</fullName>
    </submittedName>
</protein>
<dbReference type="EMBL" id="JABSTU010000002">
    <property type="protein sequence ID" value="KAH8037640.1"/>
    <property type="molecule type" value="Genomic_DNA"/>
</dbReference>
<gene>
    <name evidence="2" type="ORF">HPB51_015074</name>
</gene>
<keyword evidence="1" id="KW-0175">Coiled coil</keyword>